<dbReference type="Gene3D" id="3.90.1200.10">
    <property type="match status" value="1"/>
</dbReference>
<dbReference type="Proteomes" id="UP001295423">
    <property type="component" value="Unassembled WGS sequence"/>
</dbReference>
<dbReference type="Pfam" id="PF02958">
    <property type="entry name" value="EcKL"/>
    <property type="match status" value="1"/>
</dbReference>
<evidence type="ECO:0000313" key="4">
    <source>
        <dbReference type="Proteomes" id="UP001295423"/>
    </source>
</evidence>
<dbReference type="EMBL" id="CAKOGP040001981">
    <property type="protein sequence ID" value="CAJ1959165.1"/>
    <property type="molecule type" value="Genomic_DNA"/>
</dbReference>
<evidence type="ECO:0000256" key="1">
    <source>
        <dbReference type="SAM" id="MobiDB-lite"/>
    </source>
</evidence>
<dbReference type="PANTHER" id="PTHR11012:SF30">
    <property type="entry name" value="PROTEIN KINASE-LIKE DOMAIN-CONTAINING"/>
    <property type="match status" value="1"/>
</dbReference>
<dbReference type="InterPro" id="IPR004119">
    <property type="entry name" value="EcKL"/>
</dbReference>
<feature type="region of interest" description="Disordered" evidence="1">
    <location>
        <begin position="57"/>
        <end position="80"/>
    </location>
</feature>
<name>A0AAD2JKF4_9STRA</name>
<evidence type="ECO:0000313" key="3">
    <source>
        <dbReference type="EMBL" id="CAJ1959165.1"/>
    </source>
</evidence>
<dbReference type="InterPro" id="IPR015897">
    <property type="entry name" value="CHK_kinase-like"/>
</dbReference>
<comment type="caution">
    <text evidence="3">The sequence shown here is derived from an EMBL/GenBank/DDBJ whole genome shotgun (WGS) entry which is preliminary data.</text>
</comment>
<evidence type="ECO:0000259" key="2">
    <source>
        <dbReference type="SMART" id="SM00587"/>
    </source>
</evidence>
<feature type="domain" description="CHK kinase-like" evidence="2">
    <location>
        <begin position="178"/>
        <end position="360"/>
    </location>
</feature>
<sequence>MEHPMPQWLDSNHMDPKWVEKATGISCRSCVAVDISNEGRKSKGDVKDGATLRLTLDDLDKNNKNNKNNSSSSNTSNTSTLVVKQVTESQGTAMSKQLGLAREALFYSQLSQDLPANLFPKIHYSYGNYETGEKCVIMEDLENAIDSGVLFGPGNPNNWKRDLPTLAAKAGNPSSKQVAMVTFVQMAKVHATYWKSSSKLLTNDKSWLRGQDWLQGQGQDSWKASQGMLQNWWKDYLEADQPAIIKWDPKVQKATEKAMNGISWESQLERLHTNGHWTLVHGDFWPGNIMWMILGSNSNNNNDDDDDQIKIIDWEMVGLGSGPQELGQYVISNMDPAERRASEKELVQAYYKELQANLEDEKCCSWEYCWSEYKIGGVERWLWFLVYFIGNGMGDWAQFFHDQISEFMNDHNLSEDDITQPRP</sequence>
<dbReference type="SUPFAM" id="SSF56112">
    <property type="entry name" value="Protein kinase-like (PK-like)"/>
    <property type="match status" value="1"/>
</dbReference>
<dbReference type="AlphaFoldDB" id="A0AAD2JKF4"/>
<keyword evidence="4" id="KW-1185">Reference proteome</keyword>
<feature type="compositionally biased region" description="Low complexity" evidence="1">
    <location>
        <begin position="65"/>
        <end position="80"/>
    </location>
</feature>
<accession>A0AAD2JKF4</accession>
<dbReference type="InterPro" id="IPR011009">
    <property type="entry name" value="Kinase-like_dom_sf"/>
</dbReference>
<reference evidence="3" key="1">
    <citation type="submission" date="2023-08" db="EMBL/GenBank/DDBJ databases">
        <authorList>
            <person name="Audoor S."/>
            <person name="Bilcke G."/>
        </authorList>
    </citation>
    <scope>NUCLEOTIDE SEQUENCE</scope>
</reference>
<dbReference type="PANTHER" id="PTHR11012">
    <property type="entry name" value="PROTEIN KINASE-LIKE DOMAIN-CONTAINING"/>
    <property type="match status" value="1"/>
</dbReference>
<proteinExistence type="predicted"/>
<organism evidence="3 4">
    <name type="scientific">Cylindrotheca closterium</name>
    <dbReference type="NCBI Taxonomy" id="2856"/>
    <lineage>
        <taxon>Eukaryota</taxon>
        <taxon>Sar</taxon>
        <taxon>Stramenopiles</taxon>
        <taxon>Ochrophyta</taxon>
        <taxon>Bacillariophyta</taxon>
        <taxon>Bacillariophyceae</taxon>
        <taxon>Bacillariophycidae</taxon>
        <taxon>Bacillariales</taxon>
        <taxon>Bacillariaceae</taxon>
        <taxon>Cylindrotheca</taxon>
    </lineage>
</organism>
<protein>
    <recommendedName>
        <fullName evidence="2">CHK kinase-like domain-containing protein</fullName>
    </recommendedName>
</protein>
<gene>
    <name evidence="3" type="ORF">CYCCA115_LOCUS17588</name>
</gene>
<dbReference type="SMART" id="SM00587">
    <property type="entry name" value="CHK"/>
    <property type="match status" value="1"/>
</dbReference>